<dbReference type="PROSITE" id="PS50878">
    <property type="entry name" value="RT_POL"/>
    <property type="match status" value="1"/>
</dbReference>
<dbReference type="AlphaFoldDB" id="A0A6A4D3N3"/>
<evidence type="ECO:0000259" key="2">
    <source>
        <dbReference type="PROSITE" id="PS50878"/>
    </source>
</evidence>
<feature type="domain" description="Reverse transcriptase" evidence="2">
    <location>
        <begin position="296"/>
        <end position="557"/>
    </location>
</feature>
<reference evidence="3 4" key="1">
    <citation type="submission" date="2018-08" db="EMBL/GenBank/DDBJ databases">
        <title>Genomic investigation of the strawberry pathogen Phytophthora fragariae indicates pathogenicity is determined by transcriptional variation in three key races.</title>
        <authorList>
            <person name="Adams T.M."/>
            <person name="Armitage A.D."/>
            <person name="Sobczyk M.K."/>
            <person name="Bates H.J."/>
            <person name="Dunwell J.M."/>
            <person name="Nellist C.F."/>
            <person name="Harrison R.J."/>
        </authorList>
    </citation>
    <scope>NUCLEOTIDE SEQUENCE [LARGE SCALE GENOMIC DNA]</scope>
    <source>
        <strain evidence="3 4">SCRP333</strain>
    </source>
</reference>
<dbReference type="PANTHER" id="PTHR19446">
    <property type="entry name" value="REVERSE TRANSCRIPTASES"/>
    <property type="match status" value="1"/>
</dbReference>
<dbReference type="EMBL" id="QXFT01002241">
    <property type="protein sequence ID" value="KAE9301431.1"/>
    <property type="molecule type" value="Genomic_DNA"/>
</dbReference>
<evidence type="ECO:0000313" key="3">
    <source>
        <dbReference type="EMBL" id="KAE9301431.1"/>
    </source>
</evidence>
<organism evidence="3 4">
    <name type="scientific">Phytophthora rubi</name>
    <dbReference type="NCBI Taxonomy" id="129364"/>
    <lineage>
        <taxon>Eukaryota</taxon>
        <taxon>Sar</taxon>
        <taxon>Stramenopiles</taxon>
        <taxon>Oomycota</taxon>
        <taxon>Peronosporomycetes</taxon>
        <taxon>Peronosporales</taxon>
        <taxon>Peronosporaceae</taxon>
        <taxon>Phytophthora</taxon>
    </lineage>
</organism>
<dbReference type="InterPro" id="IPR000477">
    <property type="entry name" value="RT_dom"/>
</dbReference>
<accession>A0A6A4D3N3</accession>
<sequence length="574" mass="63877">MPTTLSDHDGMMLHLRSPDNPVRVKKPARVYPVPPYARNLVDATIQGAIDAFGDWVTEDNPSASDTAKAWDTLKADVGKGCLRCKRNSRRQRTRTYRQNRRRLLRQLNRAQRATLDPIEAITVQLEGLSLTATEPQTLVQRLRSRLAGLEAARASYTTQRRFREHTWHEKRSPGALFRRTSTKFADNTVPKLVASEGMSERSVHEKAEGFADAWTPIFQRAPPTESGIRELLSSLDPPDHAEDLDTLIKPITEDEVAAAIKACKPGKACGPDGLGNDWYHDYADALVPILCKLYNLWYTSSVFPASFLEADIFCLKKTGDLSNPLNYRPLALLNSDYKIFTRILATRTSDKLAGIIHPHQAGFVPGRQLHDTVDLLSAARVTAETDPDQAAALALLLDYEKAYDSLARLFLFIVLEWLRFPAQYIAALAFLHKDTTIRFLVNGLRSRKVEVTSGIRQGCPLAPIVFILALEPLYRLIDADVRITGVKLSTASRTVMLKVAGYADDTAVYLGSVQELPVFLYLSNRFGVASGLRVNAKKTIVIALCHIWGHKWAGPTSCGLHGEKQCFNSPSDCD</sequence>
<gene>
    <name evidence="3" type="ORF">PR003_g22524</name>
</gene>
<name>A0A6A4D3N3_9STRA</name>
<dbReference type="Pfam" id="PF00078">
    <property type="entry name" value="RVT_1"/>
    <property type="match status" value="1"/>
</dbReference>
<feature type="compositionally biased region" description="Basic and acidic residues" evidence="1">
    <location>
        <begin position="1"/>
        <end position="11"/>
    </location>
</feature>
<comment type="caution">
    <text evidence="3">The sequence shown here is derived from an EMBL/GenBank/DDBJ whole genome shotgun (WGS) entry which is preliminary data.</text>
</comment>
<dbReference type="Proteomes" id="UP000434957">
    <property type="component" value="Unassembled WGS sequence"/>
</dbReference>
<evidence type="ECO:0000256" key="1">
    <source>
        <dbReference type="SAM" id="MobiDB-lite"/>
    </source>
</evidence>
<dbReference type="CDD" id="cd01650">
    <property type="entry name" value="RT_nLTR_like"/>
    <property type="match status" value="1"/>
</dbReference>
<feature type="region of interest" description="Disordered" evidence="1">
    <location>
        <begin position="1"/>
        <end position="20"/>
    </location>
</feature>
<evidence type="ECO:0000313" key="4">
    <source>
        <dbReference type="Proteomes" id="UP000434957"/>
    </source>
</evidence>
<keyword evidence="4" id="KW-1185">Reference proteome</keyword>
<protein>
    <recommendedName>
        <fullName evidence="2">Reverse transcriptase domain-containing protein</fullName>
    </recommendedName>
</protein>
<proteinExistence type="predicted"/>